<dbReference type="Proteomes" id="UP000663870">
    <property type="component" value="Unassembled WGS sequence"/>
</dbReference>
<dbReference type="GO" id="GO:0005743">
    <property type="term" value="C:mitochondrial inner membrane"/>
    <property type="evidence" value="ECO:0007669"/>
    <property type="project" value="UniProtKB-SubCell"/>
</dbReference>
<dbReference type="AlphaFoldDB" id="A0A816EGY6"/>
<evidence type="ECO:0000313" key="3">
    <source>
        <dbReference type="EMBL" id="CAF1483541.1"/>
    </source>
</evidence>
<protein>
    <recommendedName>
        <fullName evidence="2">Prohibitin</fullName>
    </recommendedName>
</protein>
<gene>
    <name evidence="4" type="ORF">JXQ802_LOCUS54305</name>
    <name evidence="3" type="ORF">PYM288_LOCUS37866</name>
</gene>
<keyword evidence="2" id="KW-0999">Mitochondrion inner membrane</keyword>
<evidence type="ECO:0000256" key="2">
    <source>
        <dbReference type="RuleBase" id="RU366048"/>
    </source>
</evidence>
<comment type="caution">
    <text evidence="4">The sequence shown here is derived from an EMBL/GenBank/DDBJ whole genome shotgun (WGS) entry which is preliminary data.</text>
</comment>
<organism evidence="4 5">
    <name type="scientific">Rotaria sordida</name>
    <dbReference type="NCBI Taxonomy" id="392033"/>
    <lineage>
        <taxon>Eukaryota</taxon>
        <taxon>Metazoa</taxon>
        <taxon>Spiralia</taxon>
        <taxon>Gnathifera</taxon>
        <taxon>Rotifera</taxon>
        <taxon>Eurotatoria</taxon>
        <taxon>Bdelloidea</taxon>
        <taxon>Philodinida</taxon>
        <taxon>Philodinidae</taxon>
        <taxon>Rotaria</taxon>
    </lineage>
</organism>
<dbReference type="Proteomes" id="UP000663854">
    <property type="component" value="Unassembled WGS sequence"/>
</dbReference>
<sequence length="133" mass="15001">MNYILLFIISDLQTINITLRILYRARAELLPKSFTNLGLDYEERVLPSITNEISKSVVTHLSFGPEFTSAVELKQVAQQDIEKQRFLAEQSRQANVIAAEGVARTANLIGKALDEAGDDKFSNVFHYLVLLLF</sequence>
<dbReference type="PRINTS" id="PR00679">
    <property type="entry name" value="PROHIBITIN"/>
</dbReference>
<keyword evidence="5" id="KW-1185">Reference proteome</keyword>
<comment type="subcellular location">
    <subcellularLocation>
        <location evidence="2">Mitochondrion inner membrane</location>
    </subcellularLocation>
</comment>
<evidence type="ECO:0000256" key="1">
    <source>
        <dbReference type="ARBA" id="ARBA00009658"/>
    </source>
</evidence>
<dbReference type="PANTHER" id="PTHR23222:SF0">
    <property type="entry name" value="PROHIBITIN 1"/>
    <property type="match status" value="1"/>
</dbReference>
<reference evidence="4" key="1">
    <citation type="submission" date="2021-02" db="EMBL/GenBank/DDBJ databases">
        <authorList>
            <person name="Nowell W R."/>
        </authorList>
    </citation>
    <scope>NUCLEOTIDE SEQUENCE</scope>
</reference>
<comment type="similarity">
    <text evidence="1 2">Belongs to the prohibitin family.</text>
</comment>
<proteinExistence type="inferred from homology"/>
<keyword evidence="2" id="KW-0472">Membrane</keyword>
<dbReference type="EMBL" id="CAJNOH010008637">
    <property type="protein sequence ID" value="CAF1483541.1"/>
    <property type="molecule type" value="Genomic_DNA"/>
</dbReference>
<accession>A0A816EGY6</accession>
<name>A0A816EGY6_9BILA</name>
<evidence type="ECO:0000313" key="4">
    <source>
        <dbReference type="EMBL" id="CAF1649021.1"/>
    </source>
</evidence>
<dbReference type="GO" id="GO:0007005">
    <property type="term" value="P:mitochondrion organization"/>
    <property type="evidence" value="ECO:0007669"/>
    <property type="project" value="TreeGrafter"/>
</dbReference>
<evidence type="ECO:0000313" key="5">
    <source>
        <dbReference type="Proteomes" id="UP000663870"/>
    </source>
</evidence>
<dbReference type="InterPro" id="IPR000163">
    <property type="entry name" value="Prohibitin"/>
</dbReference>
<keyword evidence="2" id="KW-0496">Mitochondrion</keyword>
<dbReference type="PANTHER" id="PTHR23222">
    <property type="entry name" value="PROHIBITIN"/>
    <property type="match status" value="1"/>
</dbReference>
<dbReference type="EMBL" id="CAJNOL010010336">
    <property type="protein sequence ID" value="CAF1649021.1"/>
    <property type="molecule type" value="Genomic_DNA"/>
</dbReference>